<evidence type="ECO:0000256" key="3">
    <source>
        <dbReference type="SAM" id="Phobius"/>
    </source>
</evidence>
<keyword evidence="3" id="KW-1133">Transmembrane helix</keyword>
<evidence type="ECO:0000313" key="5">
    <source>
        <dbReference type="EMBL" id="GEB53771.1"/>
    </source>
</evidence>
<feature type="domain" description="PPM-type phosphatase" evidence="4">
    <location>
        <begin position="144"/>
        <end position="388"/>
    </location>
</feature>
<feature type="transmembrane region" description="Helical" evidence="3">
    <location>
        <begin position="21"/>
        <end position="40"/>
    </location>
</feature>
<protein>
    <submittedName>
        <fullName evidence="5">Membrane protein</fullName>
    </submittedName>
</protein>
<keyword evidence="6" id="KW-1185">Reference proteome</keyword>
<dbReference type="RefSeq" id="WP_086815768.1">
    <property type="nucleotide sequence ID" value="NZ_BJMM01000063.1"/>
</dbReference>
<name>A0A4Y3R808_STRCI</name>
<feature type="transmembrane region" description="Helical" evidence="3">
    <location>
        <begin position="46"/>
        <end position="79"/>
    </location>
</feature>
<accession>A0A4Y3R808</accession>
<comment type="caution">
    <text evidence="5">The sequence shown here is derived from an EMBL/GenBank/DDBJ whole genome shotgun (WGS) entry which is preliminary data.</text>
</comment>
<feature type="region of interest" description="Disordered" evidence="2">
    <location>
        <begin position="222"/>
        <end position="247"/>
    </location>
</feature>
<dbReference type="Pfam" id="PF07228">
    <property type="entry name" value="SpoIIE"/>
    <property type="match status" value="1"/>
</dbReference>
<dbReference type="Gene3D" id="3.60.40.10">
    <property type="entry name" value="PPM-type phosphatase domain"/>
    <property type="match status" value="1"/>
</dbReference>
<dbReference type="Proteomes" id="UP000319210">
    <property type="component" value="Unassembled WGS sequence"/>
</dbReference>
<dbReference type="PANTHER" id="PTHR43156:SF2">
    <property type="entry name" value="STAGE II SPORULATION PROTEIN E"/>
    <property type="match status" value="1"/>
</dbReference>
<evidence type="ECO:0000259" key="4">
    <source>
        <dbReference type="SMART" id="SM00331"/>
    </source>
</evidence>
<gene>
    <name evidence="5" type="ORF">SCA03_63220</name>
</gene>
<sequence length="422" mass="43541">MGTRRAAAQHAQEHHAWPPRWLRWLPPALVVLTVALDVLLPPHYTFGSLIAASVVLAALVYPVPAVALTGLVGIGALLALHALDGVVEMRLVGILLTLVVVTAVSAVLAAVRERARWRLSRVEAVAEAVQLALLRPLPARLGPLRLAGFYRAADDEALIGGDLYSVRPTPFGVRVVVGDVKGKGVGATGTVATVTAAFRESAMVQPRLDEVAERIETALDLDRADARAGEPGVGAGPSDPGAEADRPETEEVFVTAVLLEFEDDGSAVRVLDRGHPPLLRLGPGGASELDAEYGVPLGFGELAGREPRTERFELAPGELLVAYSDGVTEARDAAGVFYPLAERLTERYGTGSRYVPPDPADVVTFLQADVASWAAGLADDMVVVVLRPEAGAVAGAGTGAGAAAGPGAAMGPGAGPGAAAPP</sequence>
<organism evidence="5 6">
    <name type="scientific">Streptomyces cacaoi</name>
    <dbReference type="NCBI Taxonomy" id="1898"/>
    <lineage>
        <taxon>Bacteria</taxon>
        <taxon>Bacillati</taxon>
        <taxon>Actinomycetota</taxon>
        <taxon>Actinomycetes</taxon>
        <taxon>Kitasatosporales</taxon>
        <taxon>Streptomycetaceae</taxon>
        <taxon>Streptomyces</taxon>
    </lineage>
</organism>
<evidence type="ECO:0000256" key="2">
    <source>
        <dbReference type="SAM" id="MobiDB-lite"/>
    </source>
</evidence>
<feature type="compositionally biased region" description="Gly residues" evidence="2">
    <location>
        <begin position="400"/>
        <end position="416"/>
    </location>
</feature>
<dbReference type="InterPro" id="IPR052016">
    <property type="entry name" value="Bact_Sigma-Reg"/>
</dbReference>
<feature type="transmembrane region" description="Helical" evidence="3">
    <location>
        <begin position="91"/>
        <end position="111"/>
    </location>
</feature>
<evidence type="ECO:0000313" key="6">
    <source>
        <dbReference type="Proteomes" id="UP000319210"/>
    </source>
</evidence>
<dbReference type="OrthoDB" id="3210173at2"/>
<keyword evidence="3" id="KW-0812">Transmembrane</keyword>
<dbReference type="EMBL" id="BJMM01000063">
    <property type="protein sequence ID" value="GEB53771.1"/>
    <property type="molecule type" value="Genomic_DNA"/>
</dbReference>
<proteinExistence type="predicted"/>
<feature type="region of interest" description="Disordered" evidence="2">
    <location>
        <begin position="400"/>
        <end position="422"/>
    </location>
</feature>
<dbReference type="InterPro" id="IPR036457">
    <property type="entry name" value="PPM-type-like_dom_sf"/>
</dbReference>
<dbReference type="SMART" id="SM00331">
    <property type="entry name" value="PP2C_SIG"/>
    <property type="match status" value="1"/>
</dbReference>
<dbReference type="AlphaFoldDB" id="A0A4Y3R808"/>
<keyword evidence="1" id="KW-0378">Hydrolase</keyword>
<reference evidence="5 6" key="1">
    <citation type="submission" date="2019-06" db="EMBL/GenBank/DDBJ databases">
        <title>Whole genome shotgun sequence of Streptomyces cacaoi subsp. cacaoi NBRC 12748.</title>
        <authorList>
            <person name="Hosoyama A."/>
            <person name="Uohara A."/>
            <person name="Ohji S."/>
            <person name="Ichikawa N."/>
        </authorList>
    </citation>
    <scope>NUCLEOTIDE SEQUENCE [LARGE SCALE GENOMIC DNA]</scope>
    <source>
        <strain evidence="5 6">NBRC 12748</strain>
    </source>
</reference>
<dbReference type="PANTHER" id="PTHR43156">
    <property type="entry name" value="STAGE II SPORULATION PROTEIN E-RELATED"/>
    <property type="match status" value="1"/>
</dbReference>
<evidence type="ECO:0000256" key="1">
    <source>
        <dbReference type="ARBA" id="ARBA00022801"/>
    </source>
</evidence>
<keyword evidence="3" id="KW-0472">Membrane</keyword>
<dbReference type="InterPro" id="IPR001932">
    <property type="entry name" value="PPM-type_phosphatase-like_dom"/>
</dbReference>
<dbReference type="GO" id="GO:0016791">
    <property type="term" value="F:phosphatase activity"/>
    <property type="evidence" value="ECO:0007669"/>
    <property type="project" value="TreeGrafter"/>
</dbReference>